<protein>
    <recommendedName>
        <fullName evidence="3">Polyketide cyclase / dehydrase and lipid transport</fullName>
    </recommendedName>
</protein>
<dbReference type="AlphaFoldDB" id="A0A8J4E4W1"/>
<gene>
    <name evidence="1" type="ORF">Vau01_068230</name>
</gene>
<proteinExistence type="predicted"/>
<evidence type="ECO:0008006" key="3">
    <source>
        <dbReference type="Google" id="ProtNLM"/>
    </source>
</evidence>
<reference evidence="1" key="1">
    <citation type="submission" date="2021-01" db="EMBL/GenBank/DDBJ databases">
        <title>Whole genome shotgun sequence of Virgisporangium aurantiacum NBRC 16421.</title>
        <authorList>
            <person name="Komaki H."/>
            <person name="Tamura T."/>
        </authorList>
    </citation>
    <scope>NUCLEOTIDE SEQUENCE</scope>
    <source>
        <strain evidence="1">NBRC 16421</strain>
    </source>
</reference>
<comment type="caution">
    <text evidence="1">The sequence shown here is derived from an EMBL/GenBank/DDBJ whole genome shotgun (WGS) entry which is preliminary data.</text>
</comment>
<dbReference type="Proteomes" id="UP000612585">
    <property type="component" value="Unassembled WGS sequence"/>
</dbReference>
<dbReference type="RefSeq" id="WP_204001211.1">
    <property type="nucleotide sequence ID" value="NZ_BOPG01000045.1"/>
</dbReference>
<sequence length="119" mass="13199">MKLLYEAHATVDAPVGSVRALIDDGWVVDTFLGGGRGYVDVDHRPGTVGFQGHWWYRGEISAEPDGSRTTLTYRVFNIARRSAWAVPMANRFFIGYRATVRDGVAGLARQVEDRLRTAG</sequence>
<name>A0A8J4E4W1_9ACTN</name>
<accession>A0A8J4E4W1</accession>
<dbReference type="EMBL" id="BOPG01000045">
    <property type="protein sequence ID" value="GIJ59307.1"/>
    <property type="molecule type" value="Genomic_DNA"/>
</dbReference>
<keyword evidence="2" id="KW-1185">Reference proteome</keyword>
<evidence type="ECO:0000313" key="1">
    <source>
        <dbReference type="EMBL" id="GIJ59307.1"/>
    </source>
</evidence>
<organism evidence="1 2">
    <name type="scientific">Virgisporangium aurantiacum</name>
    <dbReference type="NCBI Taxonomy" id="175570"/>
    <lineage>
        <taxon>Bacteria</taxon>
        <taxon>Bacillati</taxon>
        <taxon>Actinomycetota</taxon>
        <taxon>Actinomycetes</taxon>
        <taxon>Micromonosporales</taxon>
        <taxon>Micromonosporaceae</taxon>
        <taxon>Virgisporangium</taxon>
    </lineage>
</organism>
<evidence type="ECO:0000313" key="2">
    <source>
        <dbReference type="Proteomes" id="UP000612585"/>
    </source>
</evidence>